<evidence type="ECO:0000313" key="1">
    <source>
        <dbReference type="EMBL" id="GEP00450.1"/>
    </source>
</evidence>
<organism evidence="1 2">
    <name type="scientific">Methylobacterium haplocladii</name>
    <dbReference type="NCBI Taxonomy" id="1176176"/>
    <lineage>
        <taxon>Bacteria</taxon>
        <taxon>Pseudomonadati</taxon>
        <taxon>Pseudomonadota</taxon>
        <taxon>Alphaproteobacteria</taxon>
        <taxon>Hyphomicrobiales</taxon>
        <taxon>Methylobacteriaceae</taxon>
        <taxon>Methylobacterium</taxon>
    </lineage>
</organism>
<dbReference type="AlphaFoldDB" id="A0A512IRW9"/>
<gene>
    <name evidence="1" type="ORF">MHA02_28370</name>
</gene>
<sequence length="50" mass="5305">MPSLFRFLAILAILAGAVFAAIFALATFVEPTQREMSVAIPNSKLQPGGK</sequence>
<keyword evidence="2" id="KW-1185">Reference proteome</keyword>
<protein>
    <recommendedName>
        <fullName evidence="3">Histidine kinase</fullName>
    </recommendedName>
</protein>
<proteinExistence type="predicted"/>
<dbReference type="RefSeq" id="WP_147079748.1">
    <property type="nucleotide sequence ID" value="NZ_BJZT01000031.1"/>
</dbReference>
<dbReference type="EMBL" id="BJZT01000031">
    <property type="protein sequence ID" value="GEP00450.1"/>
    <property type="molecule type" value="Genomic_DNA"/>
</dbReference>
<name>A0A512IRW9_9HYPH</name>
<comment type="caution">
    <text evidence="1">The sequence shown here is derived from an EMBL/GenBank/DDBJ whole genome shotgun (WGS) entry which is preliminary data.</text>
</comment>
<reference evidence="1 2" key="1">
    <citation type="submission" date="2019-07" db="EMBL/GenBank/DDBJ databases">
        <title>Whole genome shotgun sequence of Methylobacterium haplocladii NBRC 107714.</title>
        <authorList>
            <person name="Hosoyama A."/>
            <person name="Uohara A."/>
            <person name="Ohji S."/>
            <person name="Ichikawa N."/>
        </authorList>
    </citation>
    <scope>NUCLEOTIDE SEQUENCE [LARGE SCALE GENOMIC DNA]</scope>
    <source>
        <strain evidence="1 2">NBRC 107714</strain>
    </source>
</reference>
<evidence type="ECO:0008006" key="3">
    <source>
        <dbReference type="Google" id="ProtNLM"/>
    </source>
</evidence>
<dbReference type="Proteomes" id="UP000321258">
    <property type="component" value="Unassembled WGS sequence"/>
</dbReference>
<evidence type="ECO:0000313" key="2">
    <source>
        <dbReference type="Proteomes" id="UP000321258"/>
    </source>
</evidence>
<accession>A0A512IRW9</accession>